<reference evidence="2 3" key="2">
    <citation type="journal article" date="2017" name="Front. Plant Sci.">
        <title>Gene Classification and Mining of Molecular Markers Useful in Red Clover (Trifolium pratense) Breeding.</title>
        <authorList>
            <person name="Istvanek J."/>
            <person name="Dluhosova J."/>
            <person name="Dluhos P."/>
            <person name="Patkova L."/>
            <person name="Nedelnik J."/>
            <person name="Repkova J."/>
        </authorList>
    </citation>
    <scope>NUCLEOTIDE SEQUENCE [LARGE SCALE GENOMIC DNA]</scope>
    <source>
        <strain evidence="3">cv. Tatra</strain>
        <tissue evidence="2">Young leaves</tissue>
    </source>
</reference>
<protein>
    <submittedName>
        <fullName evidence="2">Uncharacterized protein</fullName>
    </submittedName>
</protein>
<dbReference type="Proteomes" id="UP000236291">
    <property type="component" value="Unassembled WGS sequence"/>
</dbReference>
<reference evidence="2 3" key="1">
    <citation type="journal article" date="2014" name="Am. J. Bot.">
        <title>Genome assembly and annotation for red clover (Trifolium pratense; Fabaceae).</title>
        <authorList>
            <person name="Istvanek J."/>
            <person name="Jaros M."/>
            <person name="Krenek A."/>
            <person name="Repkova J."/>
        </authorList>
    </citation>
    <scope>NUCLEOTIDE SEQUENCE [LARGE SCALE GENOMIC DNA]</scope>
    <source>
        <strain evidence="3">cv. Tatra</strain>
        <tissue evidence="2">Young leaves</tissue>
    </source>
</reference>
<dbReference type="AlphaFoldDB" id="A0A2K3KUP6"/>
<gene>
    <name evidence="2" type="ORF">L195_g064680</name>
</gene>
<accession>A0A2K3KUP6</accession>
<feature type="non-terminal residue" evidence="2">
    <location>
        <position position="1"/>
    </location>
</feature>
<organism evidence="2 3">
    <name type="scientific">Trifolium pratense</name>
    <name type="common">Red clover</name>
    <dbReference type="NCBI Taxonomy" id="57577"/>
    <lineage>
        <taxon>Eukaryota</taxon>
        <taxon>Viridiplantae</taxon>
        <taxon>Streptophyta</taxon>
        <taxon>Embryophyta</taxon>
        <taxon>Tracheophyta</taxon>
        <taxon>Spermatophyta</taxon>
        <taxon>Magnoliopsida</taxon>
        <taxon>eudicotyledons</taxon>
        <taxon>Gunneridae</taxon>
        <taxon>Pentapetalae</taxon>
        <taxon>rosids</taxon>
        <taxon>fabids</taxon>
        <taxon>Fabales</taxon>
        <taxon>Fabaceae</taxon>
        <taxon>Papilionoideae</taxon>
        <taxon>50 kb inversion clade</taxon>
        <taxon>NPAAA clade</taxon>
        <taxon>Hologalegina</taxon>
        <taxon>IRL clade</taxon>
        <taxon>Trifolieae</taxon>
        <taxon>Trifolium</taxon>
    </lineage>
</organism>
<name>A0A2K3KUP6_TRIPR</name>
<comment type="caution">
    <text evidence="2">The sequence shown here is derived from an EMBL/GenBank/DDBJ whole genome shotgun (WGS) entry which is preliminary data.</text>
</comment>
<proteinExistence type="predicted"/>
<evidence type="ECO:0000313" key="3">
    <source>
        <dbReference type="Proteomes" id="UP000236291"/>
    </source>
</evidence>
<feature type="region of interest" description="Disordered" evidence="1">
    <location>
        <begin position="1"/>
        <end position="34"/>
    </location>
</feature>
<sequence>KPDNGKGSATTRFQNTGSPHSSLSPSFMIEHSDPSALTLDSVPCEVPSSSPGTIASLF</sequence>
<feature type="compositionally biased region" description="Polar residues" evidence="1">
    <location>
        <begin position="7"/>
        <end position="25"/>
    </location>
</feature>
<evidence type="ECO:0000256" key="1">
    <source>
        <dbReference type="SAM" id="MobiDB-lite"/>
    </source>
</evidence>
<evidence type="ECO:0000313" key="2">
    <source>
        <dbReference type="EMBL" id="PNX69984.1"/>
    </source>
</evidence>
<dbReference type="EMBL" id="ASHM01262147">
    <property type="protein sequence ID" value="PNX69984.1"/>
    <property type="molecule type" value="Genomic_DNA"/>
</dbReference>